<reference evidence="1" key="1">
    <citation type="submission" date="2022-07" db="EMBL/GenBank/DDBJ databases">
        <title>Phylogenomic reconstructions and comparative analyses of Kickxellomycotina fungi.</title>
        <authorList>
            <person name="Reynolds N.K."/>
            <person name="Stajich J.E."/>
            <person name="Barry K."/>
            <person name="Grigoriev I.V."/>
            <person name="Crous P."/>
            <person name="Smith M.E."/>
        </authorList>
    </citation>
    <scope>NUCLEOTIDE SEQUENCE</scope>
    <source>
        <strain evidence="1">NRRL 5244</strain>
    </source>
</reference>
<evidence type="ECO:0000313" key="1">
    <source>
        <dbReference type="EMBL" id="KAJ1949692.1"/>
    </source>
</evidence>
<proteinExistence type="predicted"/>
<name>A0ACC1JFD5_9FUNG</name>
<keyword evidence="2" id="KW-1185">Reference proteome</keyword>
<sequence length="80" mass="8684">MSSIIQSIKWEEVLERLKTIGGAKITGTLADAVLGYKVIYALFFSLLRNIPGPFLAHLASLHAHLINATGEIGTQHARIS</sequence>
<dbReference type="Proteomes" id="UP001150603">
    <property type="component" value="Unassembled WGS sequence"/>
</dbReference>
<organism evidence="1 2">
    <name type="scientific">Linderina macrospora</name>
    <dbReference type="NCBI Taxonomy" id="4868"/>
    <lineage>
        <taxon>Eukaryota</taxon>
        <taxon>Fungi</taxon>
        <taxon>Fungi incertae sedis</taxon>
        <taxon>Zoopagomycota</taxon>
        <taxon>Kickxellomycotina</taxon>
        <taxon>Kickxellomycetes</taxon>
        <taxon>Kickxellales</taxon>
        <taxon>Kickxellaceae</taxon>
        <taxon>Linderina</taxon>
    </lineage>
</organism>
<protein>
    <submittedName>
        <fullName evidence="1">Uncharacterized protein</fullName>
    </submittedName>
</protein>
<comment type="caution">
    <text evidence="1">The sequence shown here is derived from an EMBL/GenBank/DDBJ whole genome shotgun (WGS) entry which is preliminary data.</text>
</comment>
<evidence type="ECO:0000313" key="2">
    <source>
        <dbReference type="Proteomes" id="UP001150603"/>
    </source>
</evidence>
<gene>
    <name evidence="1" type="ORF">FBU59_001031</name>
</gene>
<dbReference type="EMBL" id="JANBPW010000386">
    <property type="protein sequence ID" value="KAJ1949692.1"/>
    <property type="molecule type" value="Genomic_DNA"/>
</dbReference>
<accession>A0ACC1JFD5</accession>